<evidence type="ECO:0000313" key="9">
    <source>
        <dbReference type="EMBL" id="SDJ61359.1"/>
    </source>
</evidence>
<keyword evidence="4" id="KW-1003">Cell membrane</keyword>
<keyword evidence="6 8" id="KW-1133">Transmembrane helix</keyword>
<keyword evidence="3" id="KW-0813">Transport</keyword>
<feature type="transmembrane region" description="Helical" evidence="8">
    <location>
        <begin position="35"/>
        <end position="53"/>
    </location>
</feature>
<evidence type="ECO:0000256" key="7">
    <source>
        <dbReference type="ARBA" id="ARBA00023136"/>
    </source>
</evidence>
<keyword evidence="5 8" id="KW-0812">Transmembrane</keyword>
<reference evidence="10" key="1">
    <citation type="submission" date="2016-10" db="EMBL/GenBank/DDBJ databases">
        <authorList>
            <person name="Varghese N."/>
            <person name="Submissions S."/>
        </authorList>
    </citation>
    <scope>NUCLEOTIDE SEQUENCE [LARGE SCALE GENOMIC DNA]</scope>
    <source>
        <strain evidence="10">DSM 19181</strain>
    </source>
</reference>
<gene>
    <name evidence="9" type="ORF">SAMN04488098_100158</name>
</gene>
<dbReference type="Pfam" id="PF04066">
    <property type="entry name" value="MrpF_PhaF"/>
    <property type="match status" value="1"/>
</dbReference>
<evidence type="ECO:0000256" key="3">
    <source>
        <dbReference type="ARBA" id="ARBA00022448"/>
    </source>
</evidence>
<proteinExistence type="inferred from homology"/>
<evidence type="ECO:0000256" key="6">
    <source>
        <dbReference type="ARBA" id="ARBA00022989"/>
    </source>
</evidence>
<evidence type="ECO:0000256" key="8">
    <source>
        <dbReference type="SAM" id="Phobius"/>
    </source>
</evidence>
<dbReference type="EMBL" id="FNFK01000001">
    <property type="protein sequence ID" value="SDJ61359.1"/>
    <property type="molecule type" value="Genomic_DNA"/>
</dbReference>
<name>A0A1G8V5T7_9LACT</name>
<dbReference type="PANTHER" id="PTHR34702:SF1">
    <property type="entry name" value="NA(+)_H(+) ANTIPORTER SUBUNIT F"/>
    <property type="match status" value="1"/>
</dbReference>
<evidence type="ECO:0000256" key="5">
    <source>
        <dbReference type="ARBA" id="ARBA00022692"/>
    </source>
</evidence>
<evidence type="ECO:0000256" key="2">
    <source>
        <dbReference type="ARBA" id="ARBA00009212"/>
    </source>
</evidence>
<dbReference type="AlphaFoldDB" id="A0A1G8V5T7"/>
<dbReference type="RefSeq" id="WP_091264041.1">
    <property type="nucleotide sequence ID" value="NZ_FNFK01000001.1"/>
</dbReference>
<comment type="subcellular location">
    <subcellularLocation>
        <location evidence="1">Cell membrane</location>
        <topology evidence="1">Multi-pass membrane protein</topology>
    </subcellularLocation>
</comment>
<protein>
    <submittedName>
        <fullName evidence="9">Multicomponent Na+:H+ antiporter subunit F</fullName>
    </submittedName>
</protein>
<feature type="transmembrane region" description="Helical" evidence="8">
    <location>
        <begin position="6"/>
        <end position="23"/>
    </location>
</feature>
<organism evidence="9 10">
    <name type="scientific">Alkalibacterium thalassium</name>
    <dbReference type="NCBI Taxonomy" id="426701"/>
    <lineage>
        <taxon>Bacteria</taxon>
        <taxon>Bacillati</taxon>
        <taxon>Bacillota</taxon>
        <taxon>Bacilli</taxon>
        <taxon>Lactobacillales</taxon>
        <taxon>Carnobacteriaceae</taxon>
        <taxon>Alkalibacterium</taxon>
    </lineage>
</organism>
<keyword evidence="10" id="KW-1185">Reference proteome</keyword>
<dbReference type="InterPro" id="IPR007208">
    <property type="entry name" value="MrpF/PhaF-like"/>
</dbReference>
<dbReference type="GO" id="GO:0015385">
    <property type="term" value="F:sodium:proton antiporter activity"/>
    <property type="evidence" value="ECO:0007669"/>
    <property type="project" value="TreeGrafter"/>
</dbReference>
<sequence length="86" mass="9362">MDFDSIVLAIIAGLSVFGLVRVLDGPTIWDRMLGFALFSSKVIVAAVLIGIIINRTYMIDVAIIYGVLGFIGTIMIARFVERKGDV</sequence>
<evidence type="ECO:0000256" key="4">
    <source>
        <dbReference type="ARBA" id="ARBA00022475"/>
    </source>
</evidence>
<evidence type="ECO:0000256" key="1">
    <source>
        <dbReference type="ARBA" id="ARBA00004651"/>
    </source>
</evidence>
<dbReference type="Proteomes" id="UP000199433">
    <property type="component" value="Unassembled WGS sequence"/>
</dbReference>
<feature type="transmembrane region" description="Helical" evidence="8">
    <location>
        <begin position="59"/>
        <end position="80"/>
    </location>
</feature>
<dbReference type="PANTHER" id="PTHR34702">
    <property type="entry name" value="NA(+)/H(+) ANTIPORTER SUBUNIT F1"/>
    <property type="match status" value="1"/>
</dbReference>
<accession>A0A1G8V5T7</accession>
<dbReference type="GO" id="GO:0005886">
    <property type="term" value="C:plasma membrane"/>
    <property type="evidence" value="ECO:0007669"/>
    <property type="project" value="UniProtKB-SubCell"/>
</dbReference>
<dbReference type="STRING" id="426701.SAMN04488098_100158"/>
<keyword evidence="7 8" id="KW-0472">Membrane</keyword>
<evidence type="ECO:0000313" key="10">
    <source>
        <dbReference type="Proteomes" id="UP000199433"/>
    </source>
</evidence>
<comment type="similarity">
    <text evidence="2">Belongs to the CPA3 antiporters (TC 2.A.63) subunit F family.</text>
</comment>
<dbReference type="OrthoDB" id="9799958at2"/>